<dbReference type="EMBL" id="JARK01000314">
    <property type="protein sequence ID" value="EYC38486.1"/>
    <property type="molecule type" value="Genomic_DNA"/>
</dbReference>
<name>A0A016WFW2_9BILA</name>
<organism evidence="1 2">
    <name type="scientific">Ancylostoma ceylanicum</name>
    <dbReference type="NCBI Taxonomy" id="53326"/>
    <lineage>
        <taxon>Eukaryota</taxon>
        <taxon>Metazoa</taxon>
        <taxon>Ecdysozoa</taxon>
        <taxon>Nematoda</taxon>
        <taxon>Chromadorea</taxon>
        <taxon>Rhabditida</taxon>
        <taxon>Rhabditina</taxon>
        <taxon>Rhabditomorpha</taxon>
        <taxon>Strongyloidea</taxon>
        <taxon>Ancylostomatidae</taxon>
        <taxon>Ancylostomatinae</taxon>
        <taxon>Ancylostoma</taxon>
    </lineage>
</organism>
<sequence length="101" mass="10985">MRSSCFYAGAITNTQFDSIPTSAPIRLWRASQLSASSALLKIIGTSVPKSREAGNCETRWRRVGALRCPEVGAAHFGLLLLATFVATFRTSDLSHNSRTLL</sequence>
<evidence type="ECO:0000313" key="1">
    <source>
        <dbReference type="EMBL" id="EYC38486.1"/>
    </source>
</evidence>
<evidence type="ECO:0000313" key="2">
    <source>
        <dbReference type="Proteomes" id="UP000024635"/>
    </source>
</evidence>
<proteinExistence type="predicted"/>
<accession>A0A016WFW2</accession>
<protein>
    <submittedName>
        <fullName evidence="1">Uncharacterized protein</fullName>
    </submittedName>
</protein>
<reference evidence="2" key="1">
    <citation type="journal article" date="2015" name="Nat. Genet.">
        <title>The genome and transcriptome of the zoonotic hookworm Ancylostoma ceylanicum identify infection-specific gene families.</title>
        <authorList>
            <person name="Schwarz E.M."/>
            <person name="Hu Y."/>
            <person name="Antoshechkin I."/>
            <person name="Miller M.M."/>
            <person name="Sternberg P.W."/>
            <person name="Aroian R.V."/>
        </authorList>
    </citation>
    <scope>NUCLEOTIDE SEQUENCE</scope>
    <source>
        <strain evidence="2">HY135</strain>
    </source>
</reference>
<gene>
    <name evidence="1" type="primary">Acey_s0714.g1762</name>
    <name evidence="1" type="ORF">Y032_0714g1762</name>
</gene>
<comment type="caution">
    <text evidence="1">The sequence shown here is derived from an EMBL/GenBank/DDBJ whole genome shotgun (WGS) entry which is preliminary data.</text>
</comment>
<dbReference type="AlphaFoldDB" id="A0A016WFW2"/>
<keyword evidence="2" id="KW-1185">Reference proteome</keyword>
<dbReference type="Proteomes" id="UP000024635">
    <property type="component" value="Unassembled WGS sequence"/>
</dbReference>